<dbReference type="Proteomes" id="UP000215902">
    <property type="component" value="Unassembled WGS sequence"/>
</dbReference>
<dbReference type="InterPro" id="IPR006015">
    <property type="entry name" value="Universal_stress_UspA"/>
</dbReference>
<dbReference type="InterPro" id="IPR014729">
    <property type="entry name" value="Rossmann-like_a/b/a_fold"/>
</dbReference>
<feature type="compositionally biased region" description="Low complexity" evidence="1">
    <location>
        <begin position="56"/>
        <end position="66"/>
    </location>
</feature>
<feature type="domain" description="UspA" evidence="2">
    <location>
        <begin position="1"/>
        <end position="166"/>
    </location>
</feature>
<organism evidence="4 6">
    <name type="scientific">Macrostomum lignano</name>
    <dbReference type="NCBI Taxonomy" id="282301"/>
    <lineage>
        <taxon>Eukaryota</taxon>
        <taxon>Metazoa</taxon>
        <taxon>Spiralia</taxon>
        <taxon>Lophotrochozoa</taxon>
        <taxon>Platyhelminthes</taxon>
        <taxon>Rhabditophora</taxon>
        <taxon>Macrostomorpha</taxon>
        <taxon>Macrostomida</taxon>
        <taxon>Macrostomidae</taxon>
        <taxon>Macrostomum</taxon>
    </lineage>
</organism>
<protein>
    <recommendedName>
        <fullName evidence="2">UspA domain-containing protein</fullName>
    </recommendedName>
</protein>
<comment type="caution">
    <text evidence="4">The sequence shown here is derived from an EMBL/GenBank/DDBJ whole genome shotgun (WGS) entry which is preliminary data.</text>
</comment>
<dbReference type="EMBL" id="NIVC01000591">
    <property type="protein sequence ID" value="PAA80304.1"/>
    <property type="molecule type" value="Genomic_DNA"/>
</dbReference>
<evidence type="ECO:0000259" key="2">
    <source>
        <dbReference type="Pfam" id="PF00582"/>
    </source>
</evidence>
<evidence type="ECO:0000313" key="6">
    <source>
        <dbReference type="Proteomes" id="UP000215902"/>
    </source>
</evidence>
<dbReference type="EMBL" id="NIVC01001457">
    <property type="protein sequence ID" value="PAA67751.1"/>
    <property type="molecule type" value="Genomic_DNA"/>
</dbReference>
<dbReference type="CDD" id="cd23659">
    <property type="entry name" value="USP_At3g01520-like"/>
    <property type="match status" value="1"/>
</dbReference>
<dbReference type="PRINTS" id="PR01438">
    <property type="entry name" value="UNVRSLSTRESS"/>
</dbReference>
<evidence type="ECO:0000313" key="3">
    <source>
        <dbReference type="EMBL" id="PAA67751.1"/>
    </source>
</evidence>
<dbReference type="OrthoDB" id="843225at2759"/>
<dbReference type="InterPro" id="IPR006016">
    <property type="entry name" value="UspA"/>
</dbReference>
<reference evidence="4 6" key="1">
    <citation type="submission" date="2017-06" db="EMBL/GenBank/DDBJ databases">
        <title>A platform for efficient transgenesis in Macrostomum lignano, a flatworm model organism for stem cell research.</title>
        <authorList>
            <person name="Berezikov E."/>
        </authorList>
    </citation>
    <scope>NUCLEOTIDE SEQUENCE [LARGE SCALE GENOMIC DNA]</scope>
    <source>
        <strain evidence="4">DV1</strain>
        <tissue evidence="4">Whole organism</tissue>
    </source>
</reference>
<keyword evidence="6" id="KW-1185">Reference proteome</keyword>
<dbReference type="Pfam" id="PF00582">
    <property type="entry name" value="Usp"/>
    <property type="match status" value="1"/>
</dbReference>
<dbReference type="EMBL" id="NIVC01001194">
    <property type="protein sequence ID" value="PAA70957.1"/>
    <property type="molecule type" value="Genomic_DNA"/>
</dbReference>
<dbReference type="STRING" id="282301.A0A267FCS6"/>
<evidence type="ECO:0000313" key="4">
    <source>
        <dbReference type="EMBL" id="PAA70957.1"/>
    </source>
</evidence>
<dbReference type="Gene3D" id="3.40.50.620">
    <property type="entry name" value="HUPs"/>
    <property type="match status" value="1"/>
</dbReference>
<feature type="compositionally biased region" description="Low complexity" evidence="1">
    <location>
        <begin position="169"/>
        <end position="186"/>
    </location>
</feature>
<dbReference type="PANTHER" id="PTHR46989">
    <property type="entry name" value="USP DOMAIN-CONTAINING PROTEIN"/>
    <property type="match status" value="1"/>
</dbReference>
<gene>
    <name evidence="4" type="ORF">BOX15_Mlig033838g1</name>
    <name evidence="3" type="ORF">BOX15_Mlig033838g2</name>
    <name evidence="5" type="ORF">BOX15_Mlig033838g3</name>
</gene>
<dbReference type="AlphaFoldDB" id="A0A267FCS6"/>
<feature type="region of interest" description="Disordered" evidence="1">
    <location>
        <begin position="167"/>
        <end position="186"/>
    </location>
</feature>
<accession>A0A267FCS6</accession>
<evidence type="ECO:0000256" key="1">
    <source>
        <dbReference type="SAM" id="MobiDB-lite"/>
    </source>
</evidence>
<evidence type="ECO:0000313" key="5">
    <source>
        <dbReference type="EMBL" id="PAA80304.1"/>
    </source>
</evidence>
<proteinExistence type="predicted"/>
<dbReference type="PANTHER" id="PTHR46989:SF3">
    <property type="entry name" value="USPA DOMAIN-CONTAINING PROTEIN"/>
    <property type="match status" value="1"/>
</dbReference>
<dbReference type="SUPFAM" id="SSF52402">
    <property type="entry name" value="Adenine nucleotide alpha hydrolases-like"/>
    <property type="match status" value="1"/>
</dbReference>
<sequence>MPRKVLLPIDGSEHADRALIWFAENLARPTDELIFVYAIEIPGNMASAMGGIVPQQKVQQQQQQQSEEQEKAVRRKTSMSALAGPGKRLAMVIQERCQQLGMRNHVRFVEKMTPGPGQSIVEAANREEANMIVMGNRGMGALKRTFLGSVSDHVLHHAHIPVIIVPPEKSAASGKQQRKSSSSVSS</sequence>
<name>A0A267FCS6_9PLAT</name>
<feature type="region of interest" description="Disordered" evidence="1">
    <location>
        <begin position="56"/>
        <end position="77"/>
    </location>
</feature>